<dbReference type="GO" id="GO:0003682">
    <property type="term" value="F:chromatin binding"/>
    <property type="evidence" value="ECO:0007669"/>
    <property type="project" value="TreeGrafter"/>
</dbReference>
<evidence type="ECO:0008006" key="4">
    <source>
        <dbReference type="Google" id="ProtNLM"/>
    </source>
</evidence>
<dbReference type="AlphaFoldDB" id="A0A668SLG3"/>
<feature type="compositionally biased region" description="Basic and acidic residues" evidence="1">
    <location>
        <begin position="304"/>
        <end position="320"/>
    </location>
</feature>
<feature type="region of interest" description="Disordered" evidence="1">
    <location>
        <begin position="533"/>
        <end position="620"/>
    </location>
</feature>
<dbReference type="GO" id="GO:0045892">
    <property type="term" value="P:negative regulation of DNA-templated transcription"/>
    <property type="evidence" value="ECO:0007669"/>
    <property type="project" value="TreeGrafter"/>
</dbReference>
<evidence type="ECO:0000313" key="2">
    <source>
        <dbReference type="Ensembl" id="ENSOABP00000015434.2"/>
    </source>
</evidence>
<proteinExistence type="predicted"/>
<gene>
    <name evidence="2" type="primary">BAHD1</name>
</gene>
<dbReference type="InterPro" id="IPR043151">
    <property type="entry name" value="BAH_sf"/>
</dbReference>
<feature type="compositionally biased region" description="Basic residues" evidence="1">
    <location>
        <begin position="95"/>
        <end position="119"/>
    </location>
</feature>
<protein>
    <recommendedName>
        <fullName evidence="4">BAH domain-containing protein</fullName>
    </recommendedName>
</protein>
<dbReference type="PANTHER" id="PTHR46576">
    <property type="entry name" value="BROMO ADJACENT HOMOLOGY DOMAIN-CONTAINING 1 PROTEIN"/>
    <property type="match status" value="1"/>
</dbReference>
<feature type="region of interest" description="Disordered" evidence="1">
    <location>
        <begin position="260"/>
        <end position="320"/>
    </location>
</feature>
<accession>A0A668SLG3</accession>
<dbReference type="Ensembl" id="ENSOABT00000015917.2">
    <property type="protein sequence ID" value="ENSOABP00000015434.2"/>
    <property type="gene ID" value="ENSOABG00000007698.2"/>
</dbReference>
<dbReference type="GO" id="GO:0031507">
    <property type="term" value="P:heterochromatin formation"/>
    <property type="evidence" value="ECO:0007669"/>
    <property type="project" value="TreeGrafter"/>
</dbReference>
<evidence type="ECO:0000313" key="3">
    <source>
        <dbReference type="Proteomes" id="UP000472276"/>
    </source>
</evidence>
<keyword evidence="3" id="KW-1185">Reference proteome</keyword>
<feature type="compositionally biased region" description="Low complexity" evidence="1">
    <location>
        <begin position="568"/>
        <end position="583"/>
    </location>
</feature>
<dbReference type="GO" id="GO:0000976">
    <property type="term" value="F:transcription cis-regulatory region binding"/>
    <property type="evidence" value="ECO:0007669"/>
    <property type="project" value="TreeGrafter"/>
</dbReference>
<dbReference type="Gene3D" id="2.30.30.490">
    <property type="match status" value="1"/>
</dbReference>
<reference evidence="2" key="1">
    <citation type="submission" date="2025-08" db="UniProtKB">
        <authorList>
            <consortium name="Ensembl"/>
        </authorList>
    </citation>
    <scope>IDENTIFICATION</scope>
</reference>
<feature type="region of interest" description="Disordered" evidence="1">
    <location>
        <begin position="180"/>
        <end position="226"/>
    </location>
</feature>
<organism evidence="2 3">
    <name type="scientific">Oreochromis aureus</name>
    <name type="common">Israeli tilapia</name>
    <name type="synonym">Chromis aureus</name>
    <dbReference type="NCBI Taxonomy" id="47969"/>
    <lineage>
        <taxon>Eukaryota</taxon>
        <taxon>Metazoa</taxon>
        <taxon>Chordata</taxon>
        <taxon>Craniata</taxon>
        <taxon>Vertebrata</taxon>
        <taxon>Euteleostomi</taxon>
        <taxon>Actinopterygii</taxon>
        <taxon>Neopterygii</taxon>
        <taxon>Teleostei</taxon>
        <taxon>Neoteleostei</taxon>
        <taxon>Acanthomorphata</taxon>
        <taxon>Ovalentaria</taxon>
        <taxon>Cichlomorphae</taxon>
        <taxon>Cichliformes</taxon>
        <taxon>Cichlidae</taxon>
        <taxon>African cichlids</taxon>
        <taxon>Pseudocrenilabrinae</taxon>
        <taxon>Oreochromini</taxon>
        <taxon>Oreochromis</taxon>
    </lineage>
</organism>
<dbReference type="PANTHER" id="PTHR46576:SF1">
    <property type="entry name" value="BROMO ADJACENT HOMOLOGY DOMAIN-CONTAINING 1 PROTEIN"/>
    <property type="match status" value="1"/>
</dbReference>
<reference evidence="2" key="2">
    <citation type="submission" date="2025-09" db="UniProtKB">
        <authorList>
            <consortium name="Ensembl"/>
        </authorList>
    </citation>
    <scope>IDENTIFICATION</scope>
</reference>
<evidence type="ECO:0000256" key="1">
    <source>
        <dbReference type="SAM" id="MobiDB-lite"/>
    </source>
</evidence>
<sequence>GSKKKRESSLNRCQTAKCGKPKKARGSKEKQDGVKKGRGRANELKRKKKRDKKDLHRNKKKKLAVSDGDALDCCVLLTRLEEKGAAGKEKNALKAGKKRSVKVKKKEHSIQRGTKHGLKKTSAANQQALEPKNNQCDALLMMPSAMFEPRRRRMASLNAEAVNSLLLYKDVSLMGNNAKKCQTSNEEPAKEVTETEHGDQKTKKGSLEVKAVQKERPKKQKRSTAETQNIDWLSLLAPTPRRQAGLTAATLLKLTSAPYGAKRQRRVESKPGSRSEAAATTQDGVSGKAVCKGTTHTKRRTHPKHEGQLKHRKQGTEDPVHSQVSPAIQECCSLWGPECVKHPLHCGSSLGFSLKTIKEEQVETEVSSCYCCSQERCVEYFHRLALFLDDKTFKEPEDGYYVHFSHPDNSPSTISSLALCPSGSKRPKLLPGTGPQPSGISHPVYCCTSVKPCYGEPCRINGYSAYTSVIPAINRGACSFSPTDCIKCNHSVKRGKRRSHGLICKNSFSRNSKLMSYFPRILTGCPVPTVPPAGQSVPHIQTPLSDPSQPQPPLKVAKECPQSAKQPSGSRSGARSTGSISSAVCPLNRNKKQKLSCASDGGQTVAKQPKNGRQKSTNGWRPFGLPFEKEVFSVGEDTLVLRKCFEGVHRDGELIRVRDTVLLKSGPRKKSLPYVAKVSALWEEPESGSTIFTFSIRGVFEVSFSCCVCFLSRFGALVKRRREGVSDSAASLVVPPVVGNAMPTHHCVPDDTDPELVFFCRHVYDFRYGRLLKNVQ</sequence>
<feature type="compositionally biased region" description="Basic residues" evidence="1">
    <location>
        <begin position="45"/>
        <end position="62"/>
    </location>
</feature>
<dbReference type="Proteomes" id="UP000472276">
    <property type="component" value="Unassembled WGS sequence"/>
</dbReference>
<name>A0A668SLG3_OREAU</name>
<feature type="region of interest" description="Disordered" evidence="1">
    <location>
        <begin position="1"/>
        <end position="62"/>
    </location>
</feature>
<feature type="region of interest" description="Disordered" evidence="1">
    <location>
        <begin position="85"/>
        <end position="120"/>
    </location>
</feature>
<dbReference type="GO" id="GO:0005677">
    <property type="term" value="C:chromatin silencing complex"/>
    <property type="evidence" value="ECO:0007669"/>
    <property type="project" value="TreeGrafter"/>
</dbReference>
<feature type="compositionally biased region" description="Basic and acidic residues" evidence="1">
    <location>
        <begin position="187"/>
        <end position="215"/>
    </location>
</feature>
<feature type="compositionally biased region" description="Basic and acidic residues" evidence="1">
    <location>
        <begin position="26"/>
        <end position="44"/>
    </location>
</feature>
<dbReference type="InterPro" id="IPR053032">
    <property type="entry name" value="BAH_domain-containing"/>
</dbReference>